<dbReference type="PANTHER" id="PTHR12788:SF8">
    <property type="entry name" value="PROTEIN-TYROSINE SULFOTRANSFERASE"/>
    <property type="match status" value="1"/>
</dbReference>
<dbReference type="InterPro" id="IPR026634">
    <property type="entry name" value="TPST-like"/>
</dbReference>
<comment type="function">
    <text evidence="5">Catalyzes the O-sulfation of tyrosine residues within acidic motifs of polypeptides, using 3'-phosphoadenylyl sulfate (PAPS) as cosubstrate.</text>
</comment>
<organism evidence="7">
    <name type="scientific">Amphimedon queenslandica</name>
    <name type="common">Sponge</name>
    <dbReference type="NCBI Taxonomy" id="400682"/>
    <lineage>
        <taxon>Eukaryota</taxon>
        <taxon>Metazoa</taxon>
        <taxon>Porifera</taxon>
        <taxon>Demospongiae</taxon>
        <taxon>Heteroscleromorpha</taxon>
        <taxon>Haplosclerida</taxon>
        <taxon>Niphatidae</taxon>
        <taxon>Amphimedon</taxon>
    </lineage>
</organism>
<dbReference type="PANTHER" id="PTHR12788">
    <property type="entry name" value="PROTEIN-TYROSINE SULFOTRANSFERASE 2"/>
    <property type="match status" value="1"/>
</dbReference>
<proteinExistence type="inferred from homology"/>
<protein>
    <recommendedName>
        <fullName evidence="2 5">Protein-tyrosine sulfotransferase</fullName>
        <ecNumber evidence="2 5">2.8.2.20</ecNumber>
    </recommendedName>
</protein>
<keyword evidence="3 5" id="KW-0808">Transferase</keyword>
<dbReference type="SUPFAM" id="SSF52540">
    <property type="entry name" value="P-loop containing nucleoside triphosphate hydrolases"/>
    <property type="match status" value="1"/>
</dbReference>
<dbReference type="InParanoid" id="A0A1X7VPR0"/>
<dbReference type="eggNOG" id="ENOG502SF0U">
    <property type="taxonomic scope" value="Eukaryota"/>
</dbReference>
<dbReference type="EC" id="2.8.2.20" evidence="2 5"/>
<evidence type="ECO:0000256" key="3">
    <source>
        <dbReference type="ARBA" id="ARBA00022679"/>
    </source>
</evidence>
<reference evidence="7" key="1">
    <citation type="submission" date="2017-05" db="UniProtKB">
        <authorList>
            <consortium name="EnsemblMetazoa"/>
        </authorList>
    </citation>
    <scope>IDENTIFICATION</scope>
</reference>
<evidence type="ECO:0000313" key="7">
    <source>
        <dbReference type="EnsemblMetazoa" id="Aqu2.1.41383_001"/>
    </source>
</evidence>
<sequence>MLSRRCSHVAVLGITILFLILLLEQQLPTFKFTKKSGISAKRLIPSTSSRAESYNRAKFLTKRAPAIQPQECSDVSLPENVTKSVQKFLFFVGHGRSGHSIIGSILDAHPHIVISHEYSLFHEWTTMSKQDMNRGYLYSAIYNNSCYNSINGLRRVGATKKGYTLHIPGLWQGRYDGDIAVIGDKSGGMTTKLFQNQKESVKQAFKEIKQAVGVPIVVLHAIRNPFDNIATMLLYKKHARKAATSQEPYTNIKELKKQVTLYFRQVRSVMKMIKQLKLDVIEVHNSDLIHRPNGAIRRLCNRLQVKCSKDYVSRCSKAVFKDISRSRLKVKWTPKLIETVEKKSKKFQFLKKYSFL</sequence>
<evidence type="ECO:0000256" key="4">
    <source>
        <dbReference type="ARBA" id="ARBA00048460"/>
    </source>
</evidence>
<evidence type="ECO:0000256" key="5">
    <source>
        <dbReference type="RuleBase" id="RU365018"/>
    </source>
</evidence>
<comment type="similarity">
    <text evidence="1 5">Belongs to the protein sulfotransferase family.</text>
</comment>
<accession>A0A1X7VPR0</accession>
<feature type="chain" id="PRO_5010863549" description="Protein-tyrosine sulfotransferase" evidence="6">
    <location>
        <begin position="26"/>
        <end position="356"/>
    </location>
</feature>
<keyword evidence="6" id="KW-0732">Signal</keyword>
<dbReference type="Gene3D" id="3.40.50.300">
    <property type="entry name" value="P-loop containing nucleotide triphosphate hydrolases"/>
    <property type="match status" value="1"/>
</dbReference>
<dbReference type="GO" id="GO:0008476">
    <property type="term" value="F:protein-tyrosine sulfotransferase activity"/>
    <property type="evidence" value="ECO:0007669"/>
    <property type="project" value="UniProtKB-EC"/>
</dbReference>
<feature type="signal peptide" evidence="6">
    <location>
        <begin position="1"/>
        <end position="25"/>
    </location>
</feature>
<dbReference type="OMA" id="WLNTGYR"/>
<dbReference type="EnsemblMetazoa" id="Aqu2.1.41383_001">
    <property type="protein sequence ID" value="Aqu2.1.41383_001"/>
    <property type="gene ID" value="Aqu2.1.41383"/>
</dbReference>
<dbReference type="AlphaFoldDB" id="A0A1X7VPR0"/>
<evidence type="ECO:0000256" key="6">
    <source>
        <dbReference type="SAM" id="SignalP"/>
    </source>
</evidence>
<name>A0A1X7VPR0_AMPQE</name>
<evidence type="ECO:0000256" key="1">
    <source>
        <dbReference type="ARBA" id="ARBA00009988"/>
    </source>
</evidence>
<evidence type="ECO:0000256" key="2">
    <source>
        <dbReference type="ARBA" id="ARBA00013262"/>
    </source>
</evidence>
<comment type="catalytic activity">
    <reaction evidence="4 5">
        <text>L-tyrosyl-[protein] + 3'-phosphoadenylyl sulfate = O-sulfo-L-tyrosine-[protein] + adenosine 3',5'-bisphosphate + H(+)</text>
        <dbReference type="Rhea" id="RHEA:16801"/>
        <dbReference type="Rhea" id="RHEA-COMP:10136"/>
        <dbReference type="Rhea" id="RHEA-COMP:11688"/>
        <dbReference type="ChEBI" id="CHEBI:15378"/>
        <dbReference type="ChEBI" id="CHEBI:46858"/>
        <dbReference type="ChEBI" id="CHEBI:58339"/>
        <dbReference type="ChEBI" id="CHEBI:58343"/>
        <dbReference type="ChEBI" id="CHEBI:65286"/>
        <dbReference type="EC" id="2.8.2.20"/>
    </reaction>
</comment>
<dbReference type="InterPro" id="IPR027417">
    <property type="entry name" value="P-loop_NTPase"/>
</dbReference>
<dbReference type="GO" id="GO:0005794">
    <property type="term" value="C:Golgi apparatus"/>
    <property type="evidence" value="ECO:0007669"/>
    <property type="project" value="UniProtKB-ARBA"/>
</dbReference>